<gene>
    <name evidence="1" type="ORF">Q6A51_12600</name>
</gene>
<protein>
    <submittedName>
        <fullName evidence="1">Uncharacterized protein</fullName>
    </submittedName>
</protein>
<dbReference type="RefSeq" id="WP_201017382.1">
    <property type="nucleotide sequence ID" value="NZ_JAUQOO010000008.1"/>
</dbReference>
<dbReference type="Proteomes" id="UP001223016">
    <property type="component" value="Unassembled WGS sequence"/>
</dbReference>
<evidence type="ECO:0000313" key="1">
    <source>
        <dbReference type="EMBL" id="MDO7927627.1"/>
    </source>
</evidence>
<dbReference type="EMBL" id="JAUQOO010000008">
    <property type="protein sequence ID" value="MDO7927627.1"/>
    <property type="molecule type" value="Genomic_DNA"/>
</dbReference>
<accession>A0ABT9CQ63</accession>
<keyword evidence="2" id="KW-1185">Reference proteome</keyword>
<sequence>MSYLNSLRLHFSGKFQANVSTVNNDAGHYDNDAFKSSYQKLEGPHMKPPNGWFNPQGDAAFRLLGCTINSAWTPAGAVTPSDPVLRYIIADSNGRVPAKMVDLDPEQQLVSEIWGLEVRIADLNGDTLFSGQFLPAAFIDIWDRATGSGSGDIGAGAMYQSVLHNLQWGDVSHSAFLSQLKQAAQATGQLSIKFNVDGLNMDNTSPNFMCGRIVGTIGPYLAEEPRHLVLGRHFMAAVSPQGNFFTPIGGINFFAAAIDTEASCIYLDLGNAISTTAPGAGLNDLGDLQLGAYEPSLTPTGPRCSIIPLGTIASQGGDGYSSNPDWYAKTAGIVVLPLSAQQLQVAQTNVLLLSGSQGIIINEWTNAAFIRADKFVYRLSPDEKVDIPVYATQYGQPLPGISVSFILDSSQLQPTPDSPPYVMASPPVATPENALNFAATAVTDASGKAVLSLSTNDPGIPRSFKNSSSSIDGQVYGIRPVFTEVGMNAGPVNQWDFISFLLWSGYSIPASPTWDDIQPIFQQYANLYPVMLRFLNMADFDSVVKTAGLLTLAFSLDIHDANSMPVTRDLSPAKRQAILAWLKNPLPGTRTAPKAALQTSEATSYTPQEEAALANAARGGKAAAVARRLINQSQRG</sequence>
<evidence type="ECO:0000313" key="2">
    <source>
        <dbReference type="Proteomes" id="UP001223016"/>
    </source>
</evidence>
<comment type="caution">
    <text evidence="1">The sequence shown here is derived from an EMBL/GenBank/DDBJ whole genome shotgun (WGS) entry which is preliminary data.</text>
</comment>
<organism evidence="1 2">
    <name type="scientific">Pseudomonas serbiensis</name>
    <dbReference type="NCBI Taxonomy" id="3064350"/>
    <lineage>
        <taxon>Bacteria</taxon>
        <taxon>Pseudomonadati</taxon>
        <taxon>Pseudomonadota</taxon>
        <taxon>Gammaproteobacteria</taxon>
        <taxon>Pseudomonadales</taxon>
        <taxon>Pseudomonadaceae</taxon>
        <taxon>Pseudomonas</taxon>
    </lineage>
</organism>
<reference evidence="1 2" key="1">
    <citation type="submission" date="2023-07" db="EMBL/GenBank/DDBJ databases">
        <title>Identification of four novel Pseudomonas species associated with bacterial leaf spot of cucurbits.</title>
        <authorList>
            <person name="Fullem K.R."/>
        </authorList>
    </citation>
    <scope>NUCLEOTIDE SEQUENCE [LARGE SCALE GENOMIC DNA]</scope>
    <source>
        <strain evidence="1 2">KFB 138</strain>
    </source>
</reference>
<name>A0ABT9CQ63_9PSED</name>
<proteinExistence type="predicted"/>